<accession>A0A969WD38</accession>
<organism evidence="3 4">
    <name type="scientific">Solimonas marina</name>
    <dbReference type="NCBI Taxonomy" id="2714601"/>
    <lineage>
        <taxon>Bacteria</taxon>
        <taxon>Pseudomonadati</taxon>
        <taxon>Pseudomonadota</taxon>
        <taxon>Gammaproteobacteria</taxon>
        <taxon>Nevskiales</taxon>
        <taxon>Nevskiaceae</taxon>
        <taxon>Solimonas</taxon>
    </lineage>
</organism>
<dbReference type="RefSeq" id="WP_168149668.1">
    <property type="nucleotide sequence ID" value="NZ_JAAVXB010000014.1"/>
</dbReference>
<name>A0A969WD38_9GAMM</name>
<feature type="transmembrane region" description="Helical" evidence="2">
    <location>
        <begin position="163"/>
        <end position="181"/>
    </location>
</feature>
<keyword evidence="2" id="KW-1133">Transmembrane helix</keyword>
<keyword evidence="2" id="KW-0472">Membrane</keyword>
<dbReference type="Proteomes" id="UP000653472">
    <property type="component" value="Unassembled WGS sequence"/>
</dbReference>
<dbReference type="AlphaFoldDB" id="A0A969WD38"/>
<feature type="compositionally biased region" description="Basic and acidic residues" evidence="1">
    <location>
        <begin position="9"/>
        <end position="39"/>
    </location>
</feature>
<evidence type="ECO:0000313" key="4">
    <source>
        <dbReference type="Proteomes" id="UP000653472"/>
    </source>
</evidence>
<dbReference type="EMBL" id="JAAVXB010000014">
    <property type="protein sequence ID" value="NKF24358.1"/>
    <property type="molecule type" value="Genomic_DNA"/>
</dbReference>
<keyword evidence="4" id="KW-1185">Reference proteome</keyword>
<evidence type="ECO:0000256" key="1">
    <source>
        <dbReference type="SAM" id="MobiDB-lite"/>
    </source>
</evidence>
<proteinExistence type="predicted"/>
<feature type="region of interest" description="Disordered" evidence="1">
    <location>
        <begin position="1"/>
        <end position="39"/>
    </location>
</feature>
<reference evidence="3" key="1">
    <citation type="submission" date="2020-03" db="EMBL/GenBank/DDBJ databases">
        <title>Solimonas marina sp. nov., isolated from deep seawater of the Pacific Ocean.</title>
        <authorList>
            <person name="Liu X."/>
            <person name="Lai Q."/>
            <person name="Sun F."/>
            <person name="Gai Y."/>
            <person name="Li G."/>
            <person name="Shao Z."/>
        </authorList>
    </citation>
    <scope>NUCLEOTIDE SEQUENCE</scope>
    <source>
        <strain evidence="3">C16B3</strain>
    </source>
</reference>
<protein>
    <submittedName>
        <fullName evidence="3">Uncharacterized protein</fullName>
    </submittedName>
</protein>
<sequence length="198" mass="22888">MKGRHDRQRRALQEAPADFRAKIVPLHPEKSEPPERLDPRLEEMRRILAQSEPLDGTYSDAEVIADEGKFRKRFGPGFRWNRRDRIGLIALKKRYDLTDPEIKLFHYTGNLHRSVFGVRLNTSPWVALWGGAQLAVFCLLFVVLLGAALPAVRSGSTTALKPVLALIALLCFCYTLYWFYVKPWLLRRRKERERGGDE</sequence>
<comment type="caution">
    <text evidence="3">The sequence shown here is derived from an EMBL/GenBank/DDBJ whole genome shotgun (WGS) entry which is preliminary data.</text>
</comment>
<evidence type="ECO:0000313" key="3">
    <source>
        <dbReference type="EMBL" id="NKF24358.1"/>
    </source>
</evidence>
<keyword evidence="2" id="KW-0812">Transmembrane</keyword>
<gene>
    <name evidence="3" type="ORF">G7Y82_18770</name>
</gene>
<evidence type="ECO:0000256" key="2">
    <source>
        <dbReference type="SAM" id="Phobius"/>
    </source>
</evidence>
<feature type="transmembrane region" description="Helical" evidence="2">
    <location>
        <begin position="126"/>
        <end position="151"/>
    </location>
</feature>